<evidence type="ECO:0000313" key="1">
    <source>
        <dbReference type="EMBL" id="VDI02773.1"/>
    </source>
</evidence>
<protein>
    <submittedName>
        <fullName evidence="1">Uncharacterized protein</fullName>
    </submittedName>
</protein>
<dbReference type="EMBL" id="UYJE01001519">
    <property type="protein sequence ID" value="VDI02773.1"/>
    <property type="molecule type" value="Genomic_DNA"/>
</dbReference>
<name>A0A8B6CAP6_MYTGA</name>
<evidence type="ECO:0000313" key="2">
    <source>
        <dbReference type="Proteomes" id="UP000596742"/>
    </source>
</evidence>
<organism evidence="1 2">
    <name type="scientific">Mytilus galloprovincialis</name>
    <name type="common">Mediterranean mussel</name>
    <dbReference type="NCBI Taxonomy" id="29158"/>
    <lineage>
        <taxon>Eukaryota</taxon>
        <taxon>Metazoa</taxon>
        <taxon>Spiralia</taxon>
        <taxon>Lophotrochozoa</taxon>
        <taxon>Mollusca</taxon>
        <taxon>Bivalvia</taxon>
        <taxon>Autobranchia</taxon>
        <taxon>Pteriomorphia</taxon>
        <taxon>Mytilida</taxon>
        <taxon>Mytiloidea</taxon>
        <taxon>Mytilidae</taxon>
        <taxon>Mytilinae</taxon>
        <taxon>Mytilus</taxon>
    </lineage>
</organism>
<accession>A0A8B6CAP6</accession>
<sequence length="106" mass="12326">MNVLFVLLGTQQNSGFKWDLDYYGSLNYCMHRNRLLSSSDYCQIKDTEDPYQGQISWTNVFREEVEIIRTQVTMGIGYTSSDEENKWETVKGLQDPDTVPLIQCDN</sequence>
<reference evidence="1" key="1">
    <citation type="submission" date="2018-11" db="EMBL/GenBank/DDBJ databases">
        <authorList>
            <person name="Alioto T."/>
            <person name="Alioto T."/>
        </authorList>
    </citation>
    <scope>NUCLEOTIDE SEQUENCE</scope>
</reference>
<gene>
    <name evidence="1" type="ORF">MGAL_10B004740</name>
</gene>
<dbReference type="AlphaFoldDB" id="A0A8B6CAP6"/>
<comment type="caution">
    <text evidence="1">The sequence shown here is derived from an EMBL/GenBank/DDBJ whole genome shotgun (WGS) entry which is preliminary data.</text>
</comment>
<proteinExistence type="predicted"/>
<dbReference type="Proteomes" id="UP000596742">
    <property type="component" value="Unassembled WGS sequence"/>
</dbReference>
<keyword evidence="2" id="KW-1185">Reference proteome</keyword>